<evidence type="ECO:0000259" key="1">
    <source>
        <dbReference type="PROSITE" id="PS50846"/>
    </source>
</evidence>
<dbReference type="RefSeq" id="XP_039114737.1">
    <property type="nucleotide sequence ID" value="XM_039258803.1"/>
</dbReference>
<gene>
    <name evidence="3" type="primary">LOC120250051</name>
</gene>
<evidence type="ECO:0000313" key="3">
    <source>
        <dbReference type="RefSeq" id="XP_039114737.1"/>
    </source>
</evidence>
<dbReference type="Gene3D" id="3.30.70.100">
    <property type="match status" value="1"/>
</dbReference>
<dbReference type="InterPro" id="IPR044169">
    <property type="entry name" value="PI21"/>
</dbReference>
<dbReference type="GO" id="GO:0046872">
    <property type="term" value="F:metal ion binding"/>
    <property type="evidence" value="ECO:0007669"/>
    <property type="project" value="InterPro"/>
</dbReference>
<keyword evidence="2" id="KW-1185">Reference proteome</keyword>
<dbReference type="GO" id="GO:1900150">
    <property type="term" value="P:regulation of defense response to fungus"/>
    <property type="evidence" value="ECO:0007669"/>
    <property type="project" value="InterPro"/>
</dbReference>
<dbReference type="InterPro" id="IPR006121">
    <property type="entry name" value="HMA_dom"/>
</dbReference>
<dbReference type="SUPFAM" id="SSF55008">
    <property type="entry name" value="HMA, heavy metal-associated domain"/>
    <property type="match status" value="1"/>
</dbReference>
<dbReference type="PROSITE" id="PS50846">
    <property type="entry name" value="HMA_2"/>
    <property type="match status" value="1"/>
</dbReference>
<dbReference type="Proteomes" id="UP001515500">
    <property type="component" value="Chromosome 3"/>
</dbReference>
<dbReference type="PANTHER" id="PTHR47488:SF7">
    <property type="entry name" value="HEAVY METAL TRANSPORT_DETOXIFICATION SUPERFAMILY PROTEIN"/>
    <property type="match status" value="1"/>
</dbReference>
<sequence>MADDNIGVEEEKHHMMVERLEEVLPGEDDDSIEESDEQYDDIEMFEEVDDSTTLGKIYEGHRKESLLESQPNDANRSEERKISTLILEVDLSCSKCHRKIKELLCKLKDQENIKEINYDVKNNKVTISGPFDPHTLTRTLYCKACKIIKKITSPPPPTTHKPAVPKPTKPEFPPGPPCCAKPTYEWLYGVFKCASCGMVYAWTNQCPPPTIKKCHPGPGCCMGVTACGSGTNYQCLPPPAAKENGTDHHENNNNNNNNNKTPVFDPCRPPEQVCCPRPCYVGMHGGTMCVSCGLKCPWINHQVSVPQPQPHHVYGYGCVVE</sequence>
<dbReference type="AlphaFoldDB" id="A0AB40AIE3"/>
<dbReference type="InterPro" id="IPR036163">
    <property type="entry name" value="HMA_dom_sf"/>
</dbReference>
<dbReference type="GeneID" id="120250051"/>
<feature type="domain" description="HMA" evidence="1">
    <location>
        <begin position="82"/>
        <end position="156"/>
    </location>
</feature>
<name>A0AB40AIE3_DIOCR</name>
<protein>
    <submittedName>
        <fullName evidence="3">Protein PYRICULARIA ORYZAE RESISTANCE 21-like</fullName>
    </submittedName>
</protein>
<evidence type="ECO:0000313" key="2">
    <source>
        <dbReference type="Proteomes" id="UP001515500"/>
    </source>
</evidence>
<reference evidence="3" key="1">
    <citation type="submission" date="2025-08" db="UniProtKB">
        <authorList>
            <consortium name="RefSeq"/>
        </authorList>
    </citation>
    <scope>IDENTIFICATION</scope>
</reference>
<proteinExistence type="predicted"/>
<dbReference type="PANTHER" id="PTHR47488">
    <property type="entry name" value="HEAVY METAL TRANSPORT/DETOXIFICATION SUPERFAMILY PROTEIN"/>
    <property type="match status" value="1"/>
</dbReference>
<organism evidence="2 3">
    <name type="scientific">Dioscorea cayennensis subsp. rotundata</name>
    <name type="common">White Guinea yam</name>
    <name type="synonym">Dioscorea rotundata</name>
    <dbReference type="NCBI Taxonomy" id="55577"/>
    <lineage>
        <taxon>Eukaryota</taxon>
        <taxon>Viridiplantae</taxon>
        <taxon>Streptophyta</taxon>
        <taxon>Embryophyta</taxon>
        <taxon>Tracheophyta</taxon>
        <taxon>Spermatophyta</taxon>
        <taxon>Magnoliopsida</taxon>
        <taxon>Liliopsida</taxon>
        <taxon>Dioscoreales</taxon>
        <taxon>Dioscoreaceae</taxon>
        <taxon>Dioscorea</taxon>
    </lineage>
</organism>
<accession>A0AB40AIE3</accession>